<dbReference type="InterPro" id="IPR003313">
    <property type="entry name" value="AraC-bd"/>
</dbReference>
<dbReference type="PROSITE" id="PS00041">
    <property type="entry name" value="HTH_ARAC_FAMILY_1"/>
    <property type="match status" value="1"/>
</dbReference>
<organism evidence="5 6">
    <name type="scientific">Vallitalea guaymasensis</name>
    <dbReference type="NCBI Taxonomy" id="1185412"/>
    <lineage>
        <taxon>Bacteria</taxon>
        <taxon>Bacillati</taxon>
        <taxon>Bacillota</taxon>
        <taxon>Clostridia</taxon>
        <taxon>Lachnospirales</taxon>
        <taxon>Vallitaleaceae</taxon>
        <taxon>Vallitalea</taxon>
    </lineage>
</organism>
<evidence type="ECO:0000256" key="2">
    <source>
        <dbReference type="ARBA" id="ARBA00023125"/>
    </source>
</evidence>
<dbReference type="Pfam" id="PF02311">
    <property type="entry name" value="AraC_binding"/>
    <property type="match status" value="1"/>
</dbReference>
<dbReference type="PANTHER" id="PTHR43280:SF28">
    <property type="entry name" value="HTH-TYPE TRANSCRIPTIONAL ACTIVATOR RHAS"/>
    <property type="match status" value="1"/>
</dbReference>
<evidence type="ECO:0000313" key="5">
    <source>
        <dbReference type="EMBL" id="QUH28383.1"/>
    </source>
</evidence>
<reference evidence="5 6" key="1">
    <citation type="submission" date="2020-07" db="EMBL/GenBank/DDBJ databases">
        <title>Vallitalea guaymasensis genome.</title>
        <authorList>
            <person name="Postec A."/>
        </authorList>
    </citation>
    <scope>NUCLEOTIDE SEQUENCE [LARGE SCALE GENOMIC DNA]</scope>
    <source>
        <strain evidence="5 6">Ra1766G1</strain>
    </source>
</reference>
<dbReference type="PANTHER" id="PTHR43280">
    <property type="entry name" value="ARAC-FAMILY TRANSCRIPTIONAL REGULATOR"/>
    <property type="match status" value="1"/>
</dbReference>
<keyword evidence="1" id="KW-0805">Transcription regulation</keyword>
<dbReference type="Gene3D" id="2.60.120.10">
    <property type="entry name" value="Jelly Rolls"/>
    <property type="match status" value="1"/>
</dbReference>
<dbReference type="PROSITE" id="PS01124">
    <property type="entry name" value="HTH_ARAC_FAMILY_2"/>
    <property type="match status" value="1"/>
</dbReference>
<dbReference type="SUPFAM" id="SSF46689">
    <property type="entry name" value="Homeodomain-like"/>
    <property type="match status" value="2"/>
</dbReference>
<dbReference type="Gene3D" id="1.10.10.60">
    <property type="entry name" value="Homeodomain-like"/>
    <property type="match status" value="2"/>
</dbReference>
<evidence type="ECO:0000313" key="6">
    <source>
        <dbReference type="Proteomes" id="UP000677305"/>
    </source>
</evidence>
<dbReference type="Pfam" id="PF12833">
    <property type="entry name" value="HTH_18"/>
    <property type="match status" value="1"/>
</dbReference>
<dbReference type="InterPro" id="IPR014710">
    <property type="entry name" value="RmlC-like_jellyroll"/>
</dbReference>
<keyword evidence="3" id="KW-0804">Transcription</keyword>
<dbReference type="PRINTS" id="PR00032">
    <property type="entry name" value="HTHARAC"/>
</dbReference>
<gene>
    <name evidence="5" type="ORF">HYG85_05395</name>
</gene>
<dbReference type="Proteomes" id="UP000677305">
    <property type="component" value="Chromosome"/>
</dbReference>
<dbReference type="InterPro" id="IPR009057">
    <property type="entry name" value="Homeodomain-like_sf"/>
</dbReference>
<dbReference type="GO" id="GO:0043565">
    <property type="term" value="F:sequence-specific DNA binding"/>
    <property type="evidence" value="ECO:0007669"/>
    <property type="project" value="InterPro"/>
</dbReference>
<evidence type="ECO:0000256" key="1">
    <source>
        <dbReference type="ARBA" id="ARBA00023015"/>
    </source>
</evidence>
<dbReference type="SUPFAM" id="SSF51215">
    <property type="entry name" value="Regulatory protein AraC"/>
    <property type="match status" value="1"/>
</dbReference>
<dbReference type="InterPro" id="IPR020449">
    <property type="entry name" value="Tscrpt_reg_AraC-type_HTH"/>
</dbReference>
<name>A0A8J8M8S4_9FIRM</name>
<dbReference type="InterPro" id="IPR018060">
    <property type="entry name" value="HTH_AraC"/>
</dbReference>
<dbReference type="RefSeq" id="WP_212692616.1">
    <property type="nucleotide sequence ID" value="NZ_CP058561.1"/>
</dbReference>
<keyword evidence="6" id="KW-1185">Reference proteome</keyword>
<dbReference type="GO" id="GO:0003700">
    <property type="term" value="F:DNA-binding transcription factor activity"/>
    <property type="evidence" value="ECO:0007669"/>
    <property type="project" value="InterPro"/>
</dbReference>
<accession>A0A8J8M8S4</accession>
<protein>
    <submittedName>
        <fullName evidence="5">AraC family transcriptional regulator</fullName>
    </submittedName>
</protein>
<feature type="domain" description="HTH araC/xylS-type" evidence="4">
    <location>
        <begin position="186"/>
        <end position="284"/>
    </location>
</feature>
<sequence>MRSHHSLYNPMWIEDNYQLEVRSYYYRHWKQFNMKFHKHDEIEIMYVIKGRCTIRTEEQKYILKKGDFILLDANVPHALIVDEEETCRMLNIEFRFIKSVTRYLTFGELVSQVKSVRTMLEMKKSHIQLIDTGEVYNDLHKIINELNQNKENLMIQILLMQLMIDVSRQLVHFTDQSISSKNKYVKKAIEYLYHHYDCDIKVSHIAESINIHEGYLYRIFKQSTGKTIMNYLMEIRLDKAKLMLENTDVSITDIAEYIGINSRQYFTYIFKRYYKLTPSNYRNNFTTSRKNKRV</sequence>
<keyword evidence="2" id="KW-0238">DNA-binding</keyword>
<proteinExistence type="predicted"/>
<dbReference type="InterPro" id="IPR037923">
    <property type="entry name" value="HTH-like"/>
</dbReference>
<dbReference type="EMBL" id="CP058561">
    <property type="protein sequence ID" value="QUH28383.1"/>
    <property type="molecule type" value="Genomic_DNA"/>
</dbReference>
<dbReference type="CDD" id="cd02209">
    <property type="entry name" value="cupin_XRE_C"/>
    <property type="match status" value="1"/>
</dbReference>
<dbReference type="InterPro" id="IPR018062">
    <property type="entry name" value="HTH_AraC-typ_CS"/>
</dbReference>
<dbReference type="AlphaFoldDB" id="A0A8J8M8S4"/>
<evidence type="ECO:0000259" key="4">
    <source>
        <dbReference type="PROSITE" id="PS01124"/>
    </source>
</evidence>
<dbReference type="SMART" id="SM00342">
    <property type="entry name" value="HTH_ARAC"/>
    <property type="match status" value="1"/>
</dbReference>
<evidence type="ECO:0000256" key="3">
    <source>
        <dbReference type="ARBA" id="ARBA00023163"/>
    </source>
</evidence>
<dbReference type="KEGG" id="vgu:HYG85_05395"/>